<dbReference type="SUPFAM" id="SSF101447">
    <property type="entry name" value="Formin homology 2 domain (FH2 domain)"/>
    <property type="match status" value="1"/>
</dbReference>
<reference evidence="1" key="2">
    <citation type="submission" date="2020-05" db="UniProtKB">
        <authorList>
            <consortium name="EnsemblMetazoa"/>
        </authorList>
    </citation>
    <scope>IDENTIFICATION</scope>
    <source>
        <strain evidence="1">IAEA</strain>
    </source>
</reference>
<accession>A0A1A9WMA9</accession>
<organism evidence="1 2">
    <name type="scientific">Glossina brevipalpis</name>
    <dbReference type="NCBI Taxonomy" id="37001"/>
    <lineage>
        <taxon>Eukaryota</taxon>
        <taxon>Metazoa</taxon>
        <taxon>Ecdysozoa</taxon>
        <taxon>Arthropoda</taxon>
        <taxon>Hexapoda</taxon>
        <taxon>Insecta</taxon>
        <taxon>Pterygota</taxon>
        <taxon>Neoptera</taxon>
        <taxon>Endopterygota</taxon>
        <taxon>Diptera</taxon>
        <taxon>Brachycera</taxon>
        <taxon>Muscomorpha</taxon>
        <taxon>Hippoboscoidea</taxon>
        <taxon>Glossinidae</taxon>
        <taxon>Glossina</taxon>
    </lineage>
</organism>
<dbReference type="VEuPathDB" id="VectorBase:GBRI024837"/>
<evidence type="ECO:0000313" key="1">
    <source>
        <dbReference type="EnsemblMetazoa" id="GBRI024837-PA"/>
    </source>
</evidence>
<protein>
    <submittedName>
        <fullName evidence="1">Uncharacterized protein</fullName>
    </submittedName>
</protein>
<keyword evidence="2" id="KW-1185">Reference proteome</keyword>
<dbReference type="AlphaFoldDB" id="A0A1A9WMA9"/>
<sequence length="146" mass="16825">MKRLRSSRSKLPQGQLSDKGNIETIIQPPFIVLVHVFVYDIIPPSPPPPPPPPPYPHKQLFTRNYFKQILLNKSIATRYLEVDTCKIIMSINKIVHFKEKIEFKIELCSTKFALNKVAVLHFSSFLRTTAGRHSLTLKDLKQISFL</sequence>
<dbReference type="Proteomes" id="UP000091820">
    <property type="component" value="Unassembled WGS sequence"/>
</dbReference>
<name>A0A1A9WMA9_9MUSC</name>
<evidence type="ECO:0000313" key="2">
    <source>
        <dbReference type="Proteomes" id="UP000091820"/>
    </source>
</evidence>
<reference evidence="2" key="1">
    <citation type="submission" date="2014-03" db="EMBL/GenBank/DDBJ databases">
        <authorList>
            <person name="Aksoy S."/>
            <person name="Warren W."/>
            <person name="Wilson R.K."/>
        </authorList>
    </citation>
    <scope>NUCLEOTIDE SEQUENCE [LARGE SCALE GENOMIC DNA]</scope>
    <source>
        <strain evidence="2">IAEA</strain>
    </source>
</reference>
<proteinExistence type="predicted"/>
<dbReference type="EnsemblMetazoa" id="GBRI024837-RA">
    <property type="protein sequence ID" value="GBRI024837-PA"/>
    <property type="gene ID" value="GBRI024837"/>
</dbReference>